<keyword evidence="3" id="KW-1185">Reference proteome</keyword>
<dbReference type="InterPro" id="IPR000182">
    <property type="entry name" value="GNAT_dom"/>
</dbReference>
<dbReference type="RefSeq" id="WP_343995323.1">
    <property type="nucleotide sequence ID" value="NZ_BAAALG010000011.1"/>
</dbReference>
<dbReference type="SUPFAM" id="SSF109854">
    <property type="entry name" value="DinB/YfiT-like putative metalloenzymes"/>
    <property type="match status" value="1"/>
</dbReference>
<evidence type="ECO:0000313" key="3">
    <source>
        <dbReference type="Proteomes" id="UP001501581"/>
    </source>
</evidence>
<dbReference type="EMBL" id="BAAALG010000011">
    <property type="protein sequence ID" value="GAA1106152.1"/>
    <property type="molecule type" value="Genomic_DNA"/>
</dbReference>
<organism evidence="2 3">
    <name type="scientific">Nocardioides dubius</name>
    <dbReference type="NCBI Taxonomy" id="317019"/>
    <lineage>
        <taxon>Bacteria</taxon>
        <taxon>Bacillati</taxon>
        <taxon>Actinomycetota</taxon>
        <taxon>Actinomycetes</taxon>
        <taxon>Propionibacteriales</taxon>
        <taxon>Nocardioidaceae</taxon>
        <taxon>Nocardioides</taxon>
    </lineage>
</organism>
<feature type="domain" description="N-acetyltransferase" evidence="1">
    <location>
        <begin position="14"/>
        <end position="183"/>
    </location>
</feature>
<name>A0ABP4EEQ0_9ACTN</name>
<accession>A0ABP4EEQ0</accession>
<dbReference type="InterPro" id="IPR051531">
    <property type="entry name" value="N-acetyltransferase"/>
</dbReference>
<reference evidence="3" key="1">
    <citation type="journal article" date="2019" name="Int. J. Syst. Evol. Microbiol.">
        <title>The Global Catalogue of Microorganisms (GCM) 10K type strain sequencing project: providing services to taxonomists for standard genome sequencing and annotation.</title>
        <authorList>
            <consortium name="The Broad Institute Genomics Platform"/>
            <consortium name="The Broad Institute Genome Sequencing Center for Infectious Disease"/>
            <person name="Wu L."/>
            <person name="Ma J."/>
        </authorList>
    </citation>
    <scope>NUCLEOTIDE SEQUENCE [LARGE SCALE GENOMIC DNA]</scope>
    <source>
        <strain evidence="3">JCM 13008</strain>
    </source>
</reference>
<gene>
    <name evidence="2" type="ORF">GCM10009668_27210</name>
</gene>
<dbReference type="PANTHER" id="PTHR43792:SF1">
    <property type="entry name" value="N-ACETYLTRANSFERASE DOMAIN-CONTAINING PROTEIN"/>
    <property type="match status" value="1"/>
</dbReference>
<dbReference type="Pfam" id="PF13302">
    <property type="entry name" value="Acetyltransf_3"/>
    <property type="match status" value="1"/>
</dbReference>
<dbReference type="PROSITE" id="PS51186">
    <property type="entry name" value="GNAT"/>
    <property type="match status" value="1"/>
</dbReference>
<dbReference type="Pfam" id="PF04978">
    <property type="entry name" value="MST"/>
    <property type="match status" value="1"/>
</dbReference>
<dbReference type="PANTHER" id="PTHR43792">
    <property type="entry name" value="GNAT FAMILY, PUTATIVE (AFU_ORTHOLOGUE AFUA_3G00765)-RELATED-RELATED"/>
    <property type="match status" value="1"/>
</dbReference>
<dbReference type="SUPFAM" id="SSF55729">
    <property type="entry name" value="Acyl-CoA N-acyltransferases (Nat)"/>
    <property type="match status" value="1"/>
</dbReference>
<dbReference type="InterPro" id="IPR007061">
    <property type="entry name" value="MST-like"/>
</dbReference>
<proteinExistence type="predicted"/>
<sequence length="359" mass="40370">MADRLSLPIRTDRLTLRAYRPEDAEDVFAYRGDREVVRYMPHQAWSHAEAITKVAEWAASRDDLGADHPLALAVEYQGRVIGDLVLMAADKTLLRLEIGWCFHPDFHGLGLAREGALAMLDLAFDHYRAQRVFAQLDPRNVASVRLCQRLGMSHEAHLRNDWHDPHGWSDNGIYGLLATDPRPGAERLAAMPEQRPPLDFMAGERAALDQWLEFYRDALLRKVAGLSAAELVRASVPPSTLTLAGLVRHLAKVEQYWFTAVVTGVKERAHFGDAESPDADFEQVSAPTALADVDLYRREVDRARAAAEKVTDLDAALPGRRHGQEVNLRWVLLHMIEEYARHLGHADLLRERIDGVTGY</sequence>
<comment type="caution">
    <text evidence="2">The sequence shown here is derived from an EMBL/GenBank/DDBJ whole genome shotgun (WGS) entry which is preliminary data.</text>
</comment>
<evidence type="ECO:0000313" key="2">
    <source>
        <dbReference type="EMBL" id="GAA1106152.1"/>
    </source>
</evidence>
<dbReference type="Proteomes" id="UP001501581">
    <property type="component" value="Unassembled WGS sequence"/>
</dbReference>
<dbReference type="Gene3D" id="1.20.120.450">
    <property type="entry name" value="dinb family like domain"/>
    <property type="match status" value="1"/>
</dbReference>
<dbReference type="Gene3D" id="3.40.630.30">
    <property type="match status" value="1"/>
</dbReference>
<evidence type="ECO:0000259" key="1">
    <source>
        <dbReference type="PROSITE" id="PS51186"/>
    </source>
</evidence>
<protein>
    <recommendedName>
        <fullName evidence="1">N-acetyltransferase domain-containing protein</fullName>
    </recommendedName>
</protein>
<dbReference type="InterPro" id="IPR016181">
    <property type="entry name" value="Acyl_CoA_acyltransferase"/>
</dbReference>
<dbReference type="InterPro" id="IPR034660">
    <property type="entry name" value="DinB/YfiT-like"/>
</dbReference>